<feature type="region of interest" description="Disordered" evidence="15">
    <location>
        <begin position="928"/>
        <end position="947"/>
    </location>
</feature>
<proteinExistence type="inferred from homology"/>
<dbReference type="EC" id="2.7.11.1" evidence="4"/>
<keyword evidence="20" id="KW-1185">Reference proteome</keyword>
<dbReference type="InterPro" id="IPR008271">
    <property type="entry name" value="Ser/Thr_kinase_AS"/>
</dbReference>
<dbReference type="SMART" id="SM00220">
    <property type="entry name" value="S_TKc"/>
    <property type="match status" value="1"/>
</dbReference>
<evidence type="ECO:0000256" key="6">
    <source>
        <dbReference type="ARBA" id="ARBA00022679"/>
    </source>
</evidence>
<dbReference type="GO" id="GO:0004674">
    <property type="term" value="F:protein serine/threonine kinase activity"/>
    <property type="evidence" value="ECO:0007669"/>
    <property type="project" value="UniProtKB-KW"/>
</dbReference>
<comment type="catalytic activity">
    <reaction evidence="13">
        <text>L-seryl-[protein] + ATP = O-phospho-L-seryl-[protein] + ADP + H(+)</text>
        <dbReference type="Rhea" id="RHEA:17989"/>
        <dbReference type="Rhea" id="RHEA-COMP:9863"/>
        <dbReference type="Rhea" id="RHEA-COMP:11604"/>
        <dbReference type="ChEBI" id="CHEBI:15378"/>
        <dbReference type="ChEBI" id="CHEBI:29999"/>
        <dbReference type="ChEBI" id="CHEBI:30616"/>
        <dbReference type="ChEBI" id="CHEBI:83421"/>
        <dbReference type="ChEBI" id="CHEBI:456216"/>
        <dbReference type="EC" id="2.7.11.1"/>
    </reaction>
</comment>
<feature type="binding site" evidence="14">
    <location>
        <position position="45"/>
    </location>
    <ligand>
        <name>ATP</name>
        <dbReference type="ChEBI" id="CHEBI:30616"/>
    </ligand>
</feature>
<evidence type="ECO:0000256" key="8">
    <source>
        <dbReference type="ARBA" id="ARBA00022777"/>
    </source>
</evidence>
<evidence type="ECO:0000259" key="18">
    <source>
        <dbReference type="PROSITE" id="PS50816"/>
    </source>
</evidence>
<evidence type="ECO:0000313" key="19">
    <source>
        <dbReference type="EMBL" id="KHG18548.1"/>
    </source>
</evidence>
<dbReference type="Gene3D" id="1.10.510.10">
    <property type="entry name" value="Transferase(Phosphotransferase) domain 1"/>
    <property type="match status" value="1"/>
</dbReference>
<dbReference type="FunFam" id="1.10.510.10:FF:000279">
    <property type="entry name" value="Non-specific serine/threonine protein kinase"/>
    <property type="match status" value="1"/>
</dbReference>
<keyword evidence="6" id="KW-0808">Transferase</keyword>
<keyword evidence="16" id="KW-0812">Transmembrane</keyword>
<dbReference type="Pfam" id="PF00069">
    <property type="entry name" value="Pkinase"/>
    <property type="match status" value="1"/>
</dbReference>
<feature type="transmembrane region" description="Helical" evidence="16">
    <location>
        <begin position="198"/>
        <end position="217"/>
    </location>
</feature>
<evidence type="ECO:0000259" key="17">
    <source>
        <dbReference type="PROSITE" id="PS50011"/>
    </source>
</evidence>
<evidence type="ECO:0000256" key="4">
    <source>
        <dbReference type="ARBA" id="ARBA00012513"/>
    </source>
</evidence>
<feature type="region of interest" description="Disordered" evidence="15">
    <location>
        <begin position="977"/>
        <end position="1091"/>
    </location>
</feature>
<evidence type="ECO:0000313" key="20">
    <source>
        <dbReference type="Proteomes" id="UP000032142"/>
    </source>
</evidence>
<evidence type="ECO:0000256" key="3">
    <source>
        <dbReference type="ARBA" id="ARBA00006234"/>
    </source>
</evidence>
<evidence type="ECO:0000256" key="12">
    <source>
        <dbReference type="ARBA" id="ARBA00047899"/>
    </source>
</evidence>
<comment type="subcellular location">
    <subcellularLocation>
        <location evidence="2">Nucleus</location>
    </subcellularLocation>
</comment>
<evidence type="ECO:0000256" key="1">
    <source>
        <dbReference type="ARBA" id="ARBA00001936"/>
    </source>
</evidence>
<feature type="region of interest" description="Disordered" evidence="15">
    <location>
        <begin position="529"/>
        <end position="575"/>
    </location>
</feature>
<accession>A0A0B0NVJ7</accession>
<feature type="compositionally biased region" description="Basic and acidic residues" evidence="15">
    <location>
        <begin position="933"/>
        <end position="947"/>
    </location>
</feature>
<dbReference type="GO" id="GO:0008270">
    <property type="term" value="F:zinc ion binding"/>
    <property type="evidence" value="ECO:0007669"/>
    <property type="project" value="InterPro"/>
</dbReference>
<name>A0A0B0NVJ7_GOSAR</name>
<dbReference type="PANTHER" id="PTHR15835">
    <property type="entry name" value="NUCLEAR-INTERACTING PARTNER OF ALK"/>
    <property type="match status" value="1"/>
</dbReference>
<dbReference type="GO" id="GO:0005524">
    <property type="term" value="F:ATP binding"/>
    <property type="evidence" value="ECO:0007669"/>
    <property type="project" value="UniProtKB-UniRule"/>
</dbReference>
<dbReference type="PROSITE" id="PS50816">
    <property type="entry name" value="NAF"/>
    <property type="match status" value="1"/>
</dbReference>
<evidence type="ECO:0000256" key="13">
    <source>
        <dbReference type="ARBA" id="ARBA00048679"/>
    </source>
</evidence>
<dbReference type="GO" id="GO:0106310">
    <property type="term" value="F:protein serine kinase activity"/>
    <property type="evidence" value="ECO:0007669"/>
    <property type="project" value="RHEA"/>
</dbReference>
<comment type="cofactor">
    <cofactor evidence="1">
        <name>Mn(2+)</name>
        <dbReference type="ChEBI" id="CHEBI:29035"/>
    </cofactor>
</comment>
<dbReference type="Pfam" id="PF03822">
    <property type="entry name" value="NAF"/>
    <property type="match status" value="1"/>
</dbReference>
<keyword evidence="5" id="KW-0723">Serine/threonine-protein kinase</keyword>
<feature type="compositionally biased region" description="Basic and acidic residues" evidence="15">
    <location>
        <begin position="1295"/>
        <end position="1325"/>
    </location>
</feature>
<keyword evidence="11" id="KW-0539">Nucleus</keyword>
<dbReference type="PROSITE" id="PS50011">
    <property type="entry name" value="PROTEIN_KINASE_DOM"/>
    <property type="match status" value="1"/>
</dbReference>
<evidence type="ECO:0000256" key="7">
    <source>
        <dbReference type="ARBA" id="ARBA00022741"/>
    </source>
</evidence>
<keyword evidence="16" id="KW-1133">Transmembrane helix</keyword>
<dbReference type="SUPFAM" id="SSF56112">
    <property type="entry name" value="Protein kinase-like (PK-like)"/>
    <property type="match status" value="1"/>
</dbReference>
<keyword evidence="8 19" id="KW-0418">Kinase</keyword>
<evidence type="ECO:0000256" key="14">
    <source>
        <dbReference type="PROSITE-ProRule" id="PRU10141"/>
    </source>
</evidence>
<feature type="domain" description="NAF" evidence="18">
    <location>
        <begin position="312"/>
        <end position="336"/>
    </location>
</feature>
<feature type="region of interest" description="Disordered" evidence="15">
    <location>
        <begin position="1258"/>
        <end position="1325"/>
    </location>
</feature>
<feature type="compositionally biased region" description="Low complexity" evidence="15">
    <location>
        <begin position="548"/>
        <end position="563"/>
    </location>
</feature>
<dbReference type="InterPro" id="IPR017441">
    <property type="entry name" value="Protein_kinase_ATP_BS"/>
</dbReference>
<dbReference type="InterPro" id="IPR004041">
    <property type="entry name" value="NAF_dom"/>
</dbReference>
<evidence type="ECO:0000256" key="9">
    <source>
        <dbReference type="ARBA" id="ARBA00022840"/>
    </source>
</evidence>
<keyword evidence="10" id="KW-0464">Manganese</keyword>
<dbReference type="FunFam" id="3.30.200.20:FF:000096">
    <property type="entry name" value="Non-specific serine/threonine protein kinase"/>
    <property type="match status" value="1"/>
</dbReference>
<evidence type="ECO:0000256" key="15">
    <source>
        <dbReference type="SAM" id="MobiDB-lite"/>
    </source>
</evidence>
<dbReference type="GO" id="GO:0005634">
    <property type="term" value="C:nucleus"/>
    <property type="evidence" value="ECO:0007669"/>
    <property type="project" value="UniProtKB-SubCell"/>
</dbReference>
<feature type="compositionally biased region" description="Acidic residues" evidence="15">
    <location>
        <begin position="1283"/>
        <end position="1294"/>
    </location>
</feature>
<gene>
    <name evidence="19" type="ORF">F383_07161</name>
</gene>
<evidence type="ECO:0000256" key="2">
    <source>
        <dbReference type="ARBA" id="ARBA00004123"/>
    </source>
</evidence>
<dbReference type="PANTHER" id="PTHR15835:SF16">
    <property type="entry name" value="F20D23.9 PROTEIN"/>
    <property type="match status" value="1"/>
</dbReference>
<comment type="catalytic activity">
    <reaction evidence="12">
        <text>L-threonyl-[protein] + ATP = O-phospho-L-threonyl-[protein] + ADP + H(+)</text>
        <dbReference type="Rhea" id="RHEA:46608"/>
        <dbReference type="Rhea" id="RHEA-COMP:11060"/>
        <dbReference type="Rhea" id="RHEA-COMP:11605"/>
        <dbReference type="ChEBI" id="CHEBI:15378"/>
        <dbReference type="ChEBI" id="CHEBI:30013"/>
        <dbReference type="ChEBI" id="CHEBI:30616"/>
        <dbReference type="ChEBI" id="CHEBI:61977"/>
        <dbReference type="ChEBI" id="CHEBI:456216"/>
        <dbReference type="EC" id="2.7.11.1"/>
    </reaction>
</comment>
<dbReference type="InterPro" id="IPR018451">
    <property type="entry name" value="NAF/FISL_domain"/>
</dbReference>
<dbReference type="CDD" id="cd12195">
    <property type="entry name" value="CIPK_C"/>
    <property type="match status" value="1"/>
</dbReference>
<dbReference type="Pfam" id="PF07967">
    <property type="entry name" value="zf-C3HC"/>
    <property type="match status" value="1"/>
</dbReference>
<dbReference type="GO" id="GO:0007165">
    <property type="term" value="P:signal transduction"/>
    <property type="evidence" value="ECO:0007669"/>
    <property type="project" value="InterPro"/>
</dbReference>
<sequence length="1579" mass="172208">MANRTSAASKTRVGKYELGRTLGEGSFAKVKFAKNIETGENVAIKIVDKEKVLKHKMIGQIKREISTMKLIRHPNVIRMYEVMASKTKVYIVLEFVTGGELFNKIACRGRFKEDEARKYFQQLINAVDYCHSRGVYHRDLKPENLLLDANGVLKVSDFGLSALPQQVGDDGLLHTTCGTPNYVAPEVINNKGYHGAKADLWSCGVILFVLMAGYLPFEHPNLMGLYKKIFKADFDCPPWFSSSAKKLIKRILDPNPLTRITVAEIIENEWFKKGFILPRFERADVSLDDVDAIFNESSDSQNLVELCEEGSFVPATMNAFELISTSQGLNLSSLFEKQMGLVKRETRFTSKCPANEIISKIEKTAMPMGFGVKKNNYKMKLLGEKTGRKGHLAVTTEIFQVAPSLFMVELRKSEGDTLEFHKFYNNLSTGLKDIVWTTTDRGKVEEKDGYPLIASGLTLLQNYFKCVQYEFNVDGLEYGVLLGLLHPMTGIPSRNALSVDFYWANCQSPAAIKKNIYLSCSSIEAKRKRREGSAMREEVISSGGTIDPTPAASSAGASSPAVPTNVGSVDWSGHGQNSKAASQSCVGSQAQWISCHSTAGGSALGSSRTSCRPWERGDLLRRLATFKPVNWFGKPKVTSSLSCARRGWINIDDDKIACETCGACLNFASSPSWATSEAEDAGQAFSKQLDVGHKVACPWRGNSCPESLVQFPPTPQSALIAGYKDRCDGLMQFQSLPVVAASAVEHMHVSRGPQLDRLLYQLQNHMAEFESRSESILEADNARDGAFCLYSRSQKLISLCGWEPRWLLNVQDCEEHSAQSARNGCSFGPNTTQVHRSQDPGPSKNALIASGKDSGKNKLIVVESRSEYRSPLLDCSLCGATVRILDFLTVPRPARVAPNNIDIPDTSKKMGLTRGVSAASGISGWVAIDDPEKEPTEDRDEVGTTDERNLMQKTDVELNLTMARSLSFSQLGRAATSRNMNDADMGRDLMIGQPSDSEVGDRAASYESRGPSSCKRSLEIGASSEDRPQLRPQQADSVEGTVIDRDGDEVTNARQYSAGPSKRARDSDIFDTYCSPYPRDSSDAGPSHAMGCETSVDGNKVALFRQGSSHVIGIPSARDSTRASSVIAMDTVCHSADDDSMESVENYRGDVDDIHFPSSSIYCHLDMNATSELNYSNQAQQSICFQPTAGAVPGEVGISSTNDGDEIFNAETVTAHARDGLSFGISGGSVGMCASHEADIHGADVSVHRTDSVVGDIEPRIEDAENQGQTGESAPDPGLMDEVVPDEIDREDPLDDSREMLSRSLGRDDSGSKVDGSAKAESIESGEKISQSCKVILDNNAHPSLSCNANVYSGNETTKEIKNAGKSSSINNCTYPDSDLAVATGIGPPKGESNYEEAIEFDPIIHHNQFCPWVNGNVAAAGCSGYSSSTSCSNADVVALCGWQLTLDALDALRSLGHIPVQTVQSESAASLHKVSCVKTKMMVDLGHKSKLVKISSYFQAMAFCFINDNHALLRALKIESMWVGDDQQTPGRSLLQRHSVNKKPAWSSVITISLWLSCMRQCQERVGSNLKHFELSPE</sequence>
<dbReference type="Proteomes" id="UP000032142">
    <property type="component" value="Unassembled WGS sequence"/>
</dbReference>
<feature type="region of interest" description="Disordered" evidence="15">
    <location>
        <begin position="824"/>
        <end position="851"/>
    </location>
</feature>
<evidence type="ECO:0000256" key="16">
    <source>
        <dbReference type="SAM" id="Phobius"/>
    </source>
</evidence>
<feature type="compositionally biased region" description="Polar residues" evidence="15">
    <location>
        <begin position="824"/>
        <end position="835"/>
    </location>
</feature>
<dbReference type="EMBL" id="KN410842">
    <property type="protein sequence ID" value="KHG18548.1"/>
    <property type="molecule type" value="Genomic_DNA"/>
</dbReference>
<keyword evidence="9 14" id="KW-0067">ATP-binding</keyword>
<dbReference type="PROSITE" id="PS00108">
    <property type="entry name" value="PROTEIN_KINASE_ST"/>
    <property type="match status" value="1"/>
</dbReference>
<dbReference type="Gene3D" id="3.30.310.80">
    <property type="entry name" value="Kinase associated domain 1, KA1"/>
    <property type="match status" value="1"/>
</dbReference>
<dbReference type="InterPro" id="IPR011009">
    <property type="entry name" value="Kinase-like_dom_sf"/>
</dbReference>
<dbReference type="FunFam" id="3.30.310.80:FF:000002">
    <property type="entry name" value="Non-specific serine/threonine protein kinase"/>
    <property type="match status" value="1"/>
</dbReference>
<reference evidence="20" key="1">
    <citation type="submission" date="2014-09" db="EMBL/GenBank/DDBJ databases">
        <authorList>
            <person name="Mudge J."/>
            <person name="Ramaraj T."/>
            <person name="Lindquist I.E."/>
            <person name="Bharti A.K."/>
            <person name="Sundararajan A."/>
            <person name="Cameron C.T."/>
            <person name="Woodward J.E."/>
            <person name="May G.D."/>
            <person name="Brubaker C."/>
            <person name="Broadhvest J."/>
            <person name="Wilkins T.A."/>
        </authorList>
    </citation>
    <scope>NUCLEOTIDE SEQUENCE</scope>
    <source>
        <strain evidence="20">cv. AKA8401</strain>
    </source>
</reference>
<comment type="similarity">
    <text evidence="3">Belongs to the protein kinase superfamily. CAMK Ser/Thr protein kinase family. SNF1 subfamily.</text>
</comment>
<dbReference type="InterPro" id="IPR000719">
    <property type="entry name" value="Prot_kinase_dom"/>
</dbReference>
<dbReference type="Gene3D" id="3.30.200.20">
    <property type="entry name" value="Phosphorylase Kinase, domain 1"/>
    <property type="match status" value="1"/>
</dbReference>
<evidence type="ECO:0000256" key="10">
    <source>
        <dbReference type="ARBA" id="ARBA00023211"/>
    </source>
</evidence>
<protein>
    <recommendedName>
        <fullName evidence="4">non-specific serine/threonine protein kinase</fullName>
        <ecNumber evidence="4">2.7.11.1</ecNumber>
    </recommendedName>
</protein>
<dbReference type="InterPro" id="IPR012935">
    <property type="entry name" value="NuBaID_N"/>
</dbReference>
<dbReference type="PROSITE" id="PS00107">
    <property type="entry name" value="PROTEIN_KINASE_ATP"/>
    <property type="match status" value="1"/>
</dbReference>
<dbReference type="CDD" id="cd14663">
    <property type="entry name" value="STKc_SnRK3"/>
    <property type="match status" value="1"/>
</dbReference>
<keyword evidence="16" id="KW-0472">Membrane</keyword>
<organism evidence="19 20">
    <name type="scientific">Gossypium arboreum</name>
    <name type="common">Tree cotton</name>
    <name type="synonym">Gossypium nanking</name>
    <dbReference type="NCBI Taxonomy" id="29729"/>
    <lineage>
        <taxon>Eukaryota</taxon>
        <taxon>Viridiplantae</taxon>
        <taxon>Streptophyta</taxon>
        <taxon>Embryophyta</taxon>
        <taxon>Tracheophyta</taxon>
        <taxon>Spermatophyta</taxon>
        <taxon>Magnoliopsida</taxon>
        <taxon>eudicotyledons</taxon>
        <taxon>Gunneridae</taxon>
        <taxon>Pentapetalae</taxon>
        <taxon>rosids</taxon>
        <taxon>malvids</taxon>
        <taxon>Malvales</taxon>
        <taxon>Malvaceae</taxon>
        <taxon>Malvoideae</taxon>
        <taxon>Gossypium</taxon>
    </lineage>
</organism>
<evidence type="ECO:0000256" key="11">
    <source>
        <dbReference type="ARBA" id="ARBA00023242"/>
    </source>
</evidence>
<keyword evidence="7 14" id="KW-0547">Nucleotide-binding</keyword>
<feature type="domain" description="Protein kinase" evidence="17">
    <location>
        <begin position="16"/>
        <end position="271"/>
    </location>
</feature>
<evidence type="ECO:0000256" key="5">
    <source>
        <dbReference type="ARBA" id="ARBA00022527"/>
    </source>
</evidence>